<keyword evidence="5" id="KW-1185">Reference proteome</keyword>
<dbReference type="Proteomes" id="UP000053317">
    <property type="component" value="Unassembled WGS sequence"/>
</dbReference>
<reference evidence="4 5" key="2">
    <citation type="submission" date="2015-05" db="EMBL/GenBank/DDBJ databases">
        <authorList>
            <person name="Morales-Cruz A."/>
            <person name="Amrine K.C."/>
            <person name="Cantu D."/>
        </authorList>
    </citation>
    <scope>NUCLEOTIDE SEQUENCE [LARGE SCALE GENOMIC DNA]</scope>
    <source>
        <strain evidence="4">UCRPC4</strain>
    </source>
</reference>
<sequence>MQWAGGTRLPKLRGVCSSLQTSVTVASKAVTTWTNFVEQVSPALSSLIRNLTNSLADGKALIQTEPQSSIDRLLCLLTDYAAVSYTTFAATVLGLIYFLFSMSSTRRGHSPYAGRRSPYTASTSGPIRDLDFEYVEPDRRTTPIHRDELRYAEPESRRRIMDDENAPDVIIIRHLNTNYPLRFKAYAISDGLLTVGDVRYFAAETLGIKDPSTLRLLYKGHHLKDDSKMAKAEGLKQHSEVVVVVSEVPAQGSGVPSSSDDEDRDSAVGTDTSKRRRRTKKSRPPQPTQPPRDSVSPTANGSGASGSSAPSGSPQDLSTPRGKVENLVSIYTTQWRPLCEQYLSHPPPDSKTREFEHKRLTESVLQHIIMKADDIDMEGDQQARQERKVLLNEAQEILKRLDAVAGTRS</sequence>
<gene>
    <name evidence="4" type="ORF">UCRPC4_g03903</name>
</gene>
<dbReference type="EMBL" id="LCWF01000089">
    <property type="protein sequence ID" value="KKY20986.1"/>
    <property type="molecule type" value="Genomic_DNA"/>
</dbReference>
<keyword evidence="2" id="KW-1133">Transmembrane helix</keyword>
<evidence type="ECO:0000313" key="4">
    <source>
        <dbReference type="EMBL" id="KKY20986.1"/>
    </source>
</evidence>
<dbReference type="PROSITE" id="PS51035">
    <property type="entry name" value="BAG"/>
    <property type="match status" value="1"/>
</dbReference>
<evidence type="ECO:0000259" key="3">
    <source>
        <dbReference type="PROSITE" id="PS51035"/>
    </source>
</evidence>
<feature type="region of interest" description="Disordered" evidence="1">
    <location>
        <begin position="247"/>
        <end position="322"/>
    </location>
</feature>
<accession>A0A0G2EFF2</accession>
<name>A0A0G2EFF2_PHACM</name>
<dbReference type="InterPro" id="IPR036533">
    <property type="entry name" value="BAG_dom_sf"/>
</dbReference>
<keyword evidence="2" id="KW-0472">Membrane</keyword>
<dbReference type="GO" id="GO:0051087">
    <property type="term" value="F:protein-folding chaperone binding"/>
    <property type="evidence" value="ECO:0007669"/>
    <property type="project" value="InterPro"/>
</dbReference>
<feature type="domain" description="BAG" evidence="3">
    <location>
        <begin position="364"/>
        <end position="405"/>
    </location>
</feature>
<organism evidence="4 5">
    <name type="scientific">Phaeomoniella chlamydospora</name>
    <name type="common">Phaeoacremonium chlamydosporum</name>
    <dbReference type="NCBI Taxonomy" id="158046"/>
    <lineage>
        <taxon>Eukaryota</taxon>
        <taxon>Fungi</taxon>
        <taxon>Dikarya</taxon>
        <taxon>Ascomycota</taxon>
        <taxon>Pezizomycotina</taxon>
        <taxon>Eurotiomycetes</taxon>
        <taxon>Chaetothyriomycetidae</taxon>
        <taxon>Phaeomoniellales</taxon>
        <taxon>Phaeomoniellaceae</taxon>
        <taxon>Phaeomoniella</taxon>
    </lineage>
</organism>
<evidence type="ECO:0000313" key="5">
    <source>
        <dbReference type="Proteomes" id="UP000053317"/>
    </source>
</evidence>
<evidence type="ECO:0000256" key="2">
    <source>
        <dbReference type="SAM" id="Phobius"/>
    </source>
</evidence>
<dbReference type="InterPro" id="IPR029071">
    <property type="entry name" value="Ubiquitin-like_domsf"/>
</dbReference>
<dbReference type="Pfam" id="PF02179">
    <property type="entry name" value="BAG"/>
    <property type="match status" value="1"/>
</dbReference>
<reference evidence="4 5" key="1">
    <citation type="submission" date="2015-05" db="EMBL/GenBank/DDBJ databases">
        <title>Distinctive expansion of gene families associated with plant cell wall degradation and secondary metabolism in the genomes of grapevine trunk pathogens.</title>
        <authorList>
            <person name="Lawrence D.P."/>
            <person name="Travadon R."/>
            <person name="Rolshausen P.E."/>
            <person name="Baumgartner K."/>
        </authorList>
    </citation>
    <scope>NUCLEOTIDE SEQUENCE [LARGE SCALE GENOMIC DNA]</scope>
    <source>
        <strain evidence="4">UCRPC4</strain>
    </source>
</reference>
<feature type="transmembrane region" description="Helical" evidence="2">
    <location>
        <begin position="80"/>
        <end position="100"/>
    </location>
</feature>
<dbReference type="SUPFAM" id="SSF63491">
    <property type="entry name" value="BAG domain"/>
    <property type="match status" value="1"/>
</dbReference>
<dbReference type="OrthoDB" id="417450at2759"/>
<dbReference type="SUPFAM" id="SSF54236">
    <property type="entry name" value="Ubiquitin-like"/>
    <property type="match status" value="1"/>
</dbReference>
<dbReference type="Gene3D" id="1.20.58.120">
    <property type="entry name" value="BAG domain"/>
    <property type="match status" value="1"/>
</dbReference>
<dbReference type="Gene3D" id="3.10.20.90">
    <property type="entry name" value="Phosphatidylinositol 3-kinase Catalytic Subunit, Chain A, domain 1"/>
    <property type="match status" value="1"/>
</dbReference>
<feature type="compositionally biased region" description="Basic residues" evidence="1">
    <location>
        <begin position="274"/>
        <end position="283"/>
    </location>
</feature>
<evidence type="ECO:0000256" key="1">
    <source>
        <dbReference type="SAM" id="MobiDB-lite"/>
    </source>
</evidence>
<comment type="caution">
    <text evidence="4">The sequence shown here is derived from an EMBL/GenBank/DDBJ whole genome shotgun (WGS) entry which is preliminary data.</text>
</comment>
<protein>
    <submittedName>
        <fullName evidence="4">Putative bag domain-containing protein</fullName>
    </submittedName>
</protein>
<keyword evidence="2" id="KW-0812">Transmembrane</keyword>
<feature type="compositionally biased region" description="Low complexity" evidence="1">
    <location>
        <begin position="296"/>
        <end position="314"/>
    </location>
</feature>
<proteinExistence type="predicted"/>
<dbReference type="AlphaFoldDB" id="A0A0G2EFF2"/>
<dbReference type="InterPro" id="IPR003103">
    <property type="entry name" value="BAG_domain"/>
</dbReference>